<protein>
    <recommendedName>
        <fullName evidence="5">Type I restriction modification DNA specificity domain-containing protein</fullName>
    </recommendedName>
</protein>
<evidence type="ECO:0000313" key="7">
    <source>
        <dbReference type="Proteomes" id="UP000216013"/>
    </source>
</evidence>
<dbReference type="SUPFAM" id="SSF116734">
    <property type="entry name" value="DNA methylase specificity domain"/>
    <property type="match status" value="2"/>
</dbReference>
<dbReference type="Gene3D" id="3.90.220.20">
    <property type="entry name" value="DNA methylase specificity domains"/>
    <property type="match status" value="2"/>
</dbReference>
<evidence type="ECO:0000313" key="6">
    <source>
        <dbReference type="EMBL" id="PAD21303.1"/>
    </source>
</evidence>
<dbReference type="GO" id="GO:0009307">
    <property type="term" value="P:DNA restriction-modification system"/>
    <property type="evidence" value="ECO:0007669"/>
    <property type="project" value="UniProtKB-KW"/>
</dbReference>
<organism evidence="6 7">
    <name type="scientific">Terribacillus saccharophilus</name>
    <dbReference type="NCBI Taxonomy" id="361277"/>
    <lineage>
        <taxon>Bacteria</taxon>
        <taxon>Bacillati</taxon>
        <taxon>Bacillota</taxon>
        <taxon>Bacilli</taxon>
        <taxon>Bacillales</taxon>
        <taxon>Bacillaceae</taxon>
        <taxon>Terribacillus</taxon>
    </lineage>
</organism>
<evidence type="ECO:0000259" key="5">
    <source>
        <dbReference type="Pfam" id="PF01420"/>
    </source>
</evidence>
<dbReference type="EMBL" id="NPBV01000016">
    <property type="protein sequence ID" value="PAD21303.1"/>
    <property type="molecule type" value="Genomic_DNA"/>
</dbReference>
<evidence type="ECO:0000256" key="4">
    <source>
        <dbReference type="SAM" id="Coils"/>
    </source>
</evidence>
<dbReference type="InterPro" id="IPR000055">
    <property type="entry name" value="Restrct_endonuc_typeI_TRD"/>
</dbReference>
<keyword evidence="4" id="KW-0175">Coiled coil</keyword>
<dbReference type="InterPro" id="IPR052021">
    <property type="entry name" value="Type-I_RS_S_subunit"/>
</dbReference>
<gene>
    <name evidence="6" type="ORF">CHH64_09375</name>
</gene>
<dbReference type="Pfam" id="PF01420">
    <property type="entry name" value="Methylase_S"/>
    <property type="match status" value="2"/>
</dbReference>
<feature type="coiled-coil region" evidence="4">
    <location>
        <begin position="403"/>
        <end position="430"/>
    </location>
</feature>
<evidence type="ECO:0000256" key="3">
    <source>
        <dbReference type="ARBA" id="ARBA00023125"/>
    </source>
</evidence>
<dbReference type="GO" id="GO:0003677">
    <property type="term" value="F:DNA binding"/>
    <property type="evidence" value="ECO:0007669"/>
    <property type="project" value="UniProtKB-KW"/>
</dbReference>
<proteinExistence type="inferred from homology"/>
<comment type="caution">
    <text evidence="6">The sequence shown here is derived from an EMBL/GenBank/DDBJ whole genome shotgun (WGS) entry which is preliminary data.</text>
</comment>
<evidence type="ECO:0000256" key="1">
    <source>
        <dbReference type="ARBA" id="ARBA00010923"/>
    </source>
</evidence>
<sequence length="440" mass="49949">MISKITDQPIMKETAIGTLPADWNVFKLSELGTFLKGKGIAKKDISTVGSLCILYGELYTKYHEIIKNVYSKTQVDTTKCVSGFRNDVLIPSSGETAIDIATASALQMDGVLIGGDINIFRPKENVYGPFISYLINSTRKRELAKLAQGSSVYHLYASALNEFQVALPSLNEQQRITEILSTVDEQIENTLQLIEKTKELKKGLMQQLLTKGIGHTKFKQTELGEIPEEWEVLTFANLLDNKILQLVQDGNHGEKHPRSSEYVSRNEEDAVPFLMATDVKDGRINYKKCNFITFKQARSLRIGHCFPGDIILTHKGSVGRVACVGDEYNYLMLSPQVTFYRIAEKSRLNPLFLKYFFESEAFQNKLKRISFQTTRSYIGIGEQKKQSMLLPNISEQKKIVTILSTVDEQIEMYQLERENYRELKKGLMQQLLTGKVRVKV</sequence>
<feature type="domain" description="Type I restriction modification DNA specificity" evidence="5">
    <location>
        <begin position="308"/>
        <end position="412"/>
    </location>
</feature>
<name>A0A268AAZ6_9BACI</name>
<accession>A0A268AAZ6</accession>
<comment type="similarity">
    <text evidence="1">Belongs to the type-I restriction system S methylase family.</text>
</comment>
<dbReference type="AlphaFoldDB" id="A0A268AAZ6"/>
<dbReference type="PANTHER" id="PTHR30408">
    <property type="entry name" value="TYPE-1 RESTRICTION ENZYME ECOKI SPECIFICITY PROTEIN"/>
    <property type="match status" value="1"/>
</dbReference>
<feature type="domain" description="Type I restriction modification DNA specificity" evidence="5">
    <location>
        <begin position="20"/>
        <end position="195"/>
    </location>
</feature>
<evidence type="ECO:0000256" key="2">
    <source>
        <dbReference type="ARBA" id="ARBA00022747"/>
    </source>
</evidence>
<reference evidence="6 7" key="1">
    <citation type="submission" date="2017-07" db="EMBL/GenBank/DDBJ databases">
        <title>Isolation and whole genome analysis of endospore-forming bacteria from heroin.</title>
        <authorList>
            <person name="Kalinowski J."/>
            <person name="Ahrens B."/>
            <person name="Al-Dilaimi A."/>
            <person name="Winkler A."/>
            <person name="Wibberg D."/>
            <person name="Schleenbecker U."/>
            <person name="Ruckert C."/>
            <person name="Wolfel R."/>
            <person name="Grass G."/>
        </authorList>
    </citation>
    <scope>NUCLEOTIDE SEQUENCE [LARGE SCALE GENOMIC DNA]</scope>
    <source>
        <strain evidence="6 7">7528</strain>
    </source>
</reference>
<dbReference type="PANTHER" id="PTHR30408:SF12">
    <property type="entry name" value="TYPE I RESTRICTION ENZYME MJAVIII SPECIFICITY SUBUNIT"/>
    <property type="match status" value="1"/>
</dbReference>
<dbReference type="InterPro" id="IPR044946">
    <property type="entry name" value="Restrct_endonuc_typeI_TRD_sf"/>
</dbReference>
<keyword evidence="2" id="KW-0680">Restriction system</keyword>
<dbReference type="Gene3D" id="1.10.287.1120">
    <property type="entry name" value="Bipartite methylase S protein"/>
    <property type="match status" value="1"/>
</dbReference>
<dbReference type="Proteomes" id="UP000216013">
    <property type="component" value="Unassembled WGS sequence"/>
</dbReference>
<keyword evidence="3" id="KW-0238">DNA-binding</keyword>